<dbReference type="GO" id="GO:0007165">
    <property type="term" value="P:signal transduction"/>
    <property type="evidence" value="ECO:0007669"/>
    <property type="project" value="TreeGrafter"/>
</dbReference>
<dbReference type="InterPro" id="IPR000719">
    <property type="entry name" value="Prot_kinase_dom"/>
</dbReference>
<evidence type="ECO:0000313" key="2">
    <source>
        <dbReference type="Proteomes" id="UP000515121"/>
    </source>
</evidence>
<dbReference type="GO" id="GO:0005524">
    <property type="term" value="F:ATP binding"/>
    <property type="evidence" value="ECO:0007669"/>
    <property type="project" value="InterPro"/>
</dbReference>
<protein>
    <submittedName>
        <fullName evidence="3">Mitogen-activated protein kinase kinase kinase 18-like</fullName>
    </submittedName>
</protein>
<sequence length="161" mass="18473">MLLEGVRDIHHRGFVHCDPNPEYILVFPSYQNGSICRLKIIDFGQVRQPRERHHMPDPGVSTFPGTAVYLSPESIIYGHINTALDIWSIGCIVLEIITEKLSWKDQNPMDLAIKIGFLRYLPKILKTMSSTGKDFLMKCLQRDPSKRWTADMPLSHPFLLP</sequence>
<name>A0A6P6A582_DURZI</name>
<keyword evidence="2" id="KW-1185">Reference proteome</keyword>
<reference evidence="3" key="1">
    <citation type="submission" date="2025-08" db="UniProtKB">
        <authorList>
            <consortium name="RefSeq"/>
        </authorList>
    </citation>
    <scope>IDENTIFICATION</scope>
    <source>
        <tissue evidence="3">Fruit stalk</tissue>
    </source>
</reference>
<evidence type="ECO:0000313" key="3">
    <source>
        <dbReference type="RefSeq" id="XP_022760128.1"/>
    </source>
</evidence>
<dbReference type="RefSeq" id="XP_022760128.1">
    <property type="nucleotide sequence ID" value="XM_022904393.1"/>
</dbReference>
<dbReference type="AlphaFoldDB" id="A0A6P6A582"/>
<dbReference type="InterPro" id="IPR011009">
    <property type="entry name" value="Kinase-like_dom_sf"/>
</dbReference>
<feature type="domain" description="Protein kinase" evidence="1">
    <location>
        <begin position="1"/>
        <end position="159"/>
    </location>
</feature>
<dbReference type="Pfam" id="PF00069">
    <property type="entry name" value="Pkinase"/>
    <property type="match status" value="1"/>
</dbReference>
<dbReference type="GeneID" id="111306570"/>
<dbReference type="PANTHER" id="PTHR48011:SF51">
    <property type="entry name" value="PROTEIN KINASE SUPERFAMILY PROTEIN"/>
    <property type="match status" value="1"/>
</dbReference>
<gene>
    <name evidence="3" type="primary">LOC111306570</name>
</gene>
<proteinExistence type="predicted"/>
<dbReference type="PANTHER" id="PTHR48011">
    <property type="entry name" value="CCR4-NOT TRANSCRIPTIONAL COMPLEX SUBUNIT CAF120-RELATED"/>
    <property type="match status" value="1"/>
</dbReference>
<organism evidence="2 3">
    <name type="scientific">Durio zibethinus</name>
    <name type="common">Durian</name>
    <dbReference type="NCBI Taxonomy" id="66656"/>
    <lineage>
        <taxon>Eukaryota</taxon>
        <taxon>Viridiplantae</taxon>
        <taxon>Streptophyta</taxon>
        <taxon>Embryophyta</taxon>
        <taxon>Tracheophyta</taxon>
        <taxon>Spermatophyta</taxon>
        <taxon>Magnoliopsida</taxon>
        <taxon>eudicotyledons</taxon>
        <taxon>Gunneridae</taxon>
        <taxon>Pentapetalae</taxon>
        <taxon>rosids</taxon>
        <taxon>malvids</taxon>
        <taxon>Malvales</taxon>
        <taxon>Malvaceae</taxon>
        <taxon>Helicteroideae</taxon>
        <taxon>Durio</taxon>
    </lineage>
</organism>
<dbReference type="SMART" id="SM00220">
    <property type="entry name" value="S_TKc"/>
    <property type="match status" value="1"/>
</dbReference>
<dbReference type="PROSITE" id="PS50011">
    <property type="entry name" value="PROTEIN_KINASE_DOM"/>
    <property type="match status" value="1"/>
</dbReference>
<evidence type="ECO:0000259" key="1">
    <source>
        <dbReference type="PROSITE" id="PS50011"/>
    </source>
</evidence>
<dbReference type="Gene3D" id="1.10.510.10">
    <property type="entry name" value="Transferase(Phosphotransferase) domain 1"/>
    <property type="match status" value="1"/>
</dbReference>
<dbReference type="GO" id="GO:0004672">
    <property type="term" value="F:protein kinase activity"/>
    <property type="evidence" value="ECO:0007669"/>
    <property type="project" value="InterPro"/>
</dbReference>
<dbReference type="KEGG" id="dzi:111306570"/>
<dbReference type="InterPro" id="IPR052751">
    <property type="entry name" value="Plant_MAPKKK"/>
</dbReference>
<dbReference type="SUPFAM" id="SSF56112">
    <property type="entry name" value="Protein kinase-like (PK-like)"/>
    <property type="match status" value="1"/>
</dbReference>
<dbReference type="OrthoDB" id="8693905at2759"/>
<dbReference type="Proteomes" id="UP000515121">
    <property type="component" value="Unplaced"/>
</dbReference>
<accession>A0A6P6A582</accession>